<dbReference type="AlphaFoldDB" id="A0A3D9SCE5"/>
<evidence type="ECO:0000313" key="2">
    <source>
        <dbReference type="Proteomes" id="UP000256304"/>
    </source>
</evidence>
<sequence>MKLKYTYSPLIIELKETPNEGDVEFEVQIKEDRYWPAMKSVQRFFEENEVYTDVLFYPFENHKFRIIVREDHYAAFILVLMKHQLVQKVEWV</sequence>
<proteinExistence type="predicted"/>
<dbReference type="RefSeq" id="WP_116187914.1">
    <property type="nucleotide sequence ID" value="NZ_QTTN01000004.1"/>
</dbReference>
<name>A0A3D9SCE5_9BACL</name>
<dbReference type="Proteomes" id="UP000256304">
    <property type="component" value="Unassembled WGS sequence"/>
</dbReference>
<reference evidence="1 2" key="1">
    <citation type="submission" date="2018-08" db="EMBL/GenBank/DDBJ databases">
        <title>Genomic Encyclopedia of Type Strains, Phase III (KMG-III): the genomes of soil and plant-associated and newly described type strains.</title>
        <authorList>
            <person name="Whitman W."/>
        </authorList>
    </citation>
    <scope>NUCLEOTIDE SEQUENCE [LARGE SCALE GENOMIC DNA]</scope>
    <source>
        <strain evidence="1 2">CGMCC 1.10966</strain>
    </source>
</reference>
<protein>
    <submittedName>
        <fullName evidence="1">Uncharacterized protein</fullName>
    </submittedName>
</protein>
<accession>A0A3D9SCE5</accession>
<keyword evidence="2" id="KW-1185">Reference proteome</keyword>
<dbReference type="EMBL" id="QTTN01000004">
    <property type="protein sequence ID" value="REE91567.1"/>
    <property type="molecule type" value="Genomic_DNA"/>
</dbReference>
<dbReference type="OrthoDB" id="2941641at2"/>
<organism evidence="1 2">
    <name type="scientific">Paenibacillus taihuensis</name>
    <dbReference type="NCBI Taxonomy" id="1156355"/>
    <lineage>
        <taxon>Bacteria</taxon>
        <taxon>Bacillati</taxon>
        <taxon>Bacillota</taxon>
        <taxon>Bacilli</taxon>
        <taxon>Bacillales</taxon>
        <taxon>Paenibacillaceae</taxon>
        <taxon>Paenibacillus</taxon>
    </lineage>
</organism>
<gene>
    <name evidence="1" type="ORF">A8990_10475</name>
</gene>
<evidence type="ECO:0000313" key="1">
    <source>
        <dbReference type="EMBL" id="REE91567.1"/>
    </source>
</evidence>
<comment type="caution">
    <text evidence="1">The sequence shown here is derived from an EMBL/GenBank/DDBJ whole genome shotgun (WGS) entry which is preliminary data.</text>
</comment>